<dbReference type="Proteomes" id="UP000887566">
    <property type="component" value="Unplaced"/>
</dbReference>
<evidence type="ECO:0000313" key="2">
    <source>
        <dbReference type="WBParaSite" id="PSAMB.scaffold2285size24119.g17177.t1"/>
    </source>
</evidence>
<reference evidence="2" key="1">
    <citation type="submission" date="2022-11" db="UniProtKB">
        <authorList>
            <consortium name="WormBaseParasite"/>
        </authorList>
    </citation>
    <scope>IDENTIFICATION</scope>
</reference>
<name>A0A914VPK0_9BILA</name>
<dbReference type="AlphaFoldDB" id="A0A914VPK0"/>
<sequence>MDILISLEINTDIEDKLSNQMKNYSNRPIYLPNKGMLMRSTFLELCIQKGKVHLNQIQKLSSGTEELQIKGTQKHKIALEACILLAEACLSHMEKLRNGMKKPQNKETQMRSLI</sequence>
<evidence type="ECO:0000313" key="1">
    <source>
        <dbReference type="Proteomes" id="UP000887566"/>
    </source>
</evidence>
<protein>
    <submittedName>
        <fullName evidence="2">Uncharacterized protein</fullName>
    </submittedName>
</protein>
<accession>A0A914VPK0</accession>
<proteinExistence type="predicted"/>
<dbReference type="WBParaSite" id="PSAMB.scaffold2285size24119.g17177.t1">
    <property type="protein sequence ID" value="PSAMB.scaffold2285size24119.g17177.t1"/>
    <property type="gene ID" value="PSAMB.scaffold2285size24119.g17177"/>
</dbReference>
<organism evidence="1 2">
    <name type="scientific">Plectus sambesii</name>
    <dbReference type="NCBI Taxonomy" id="2011161"/>
    <lineage>
        <taxon>Eukaryota</taxon>
        <taxon>Metazoa</taxon>
        <taxon>Ecdysozoa</taxon>
        <taxon>Nematoda</taxon>
        <taxon>Chromadorea</taxon>
        <taxon>Plectida</taxon>
        <taxon>Plectina</taxon>
        <taxon>Plectoidea</taxon>
        <taxon>Plectidae</taxon>
        <taxon>Plectus</taxon>
    </lineage>
</organism>
<keyword evidence="1" id="KW-1185">Reference proteome</keyword>